<dbReference type="STRING" id="1802519.A2961_00435"/>
<dbReference type="EMBL" id="MGHF01000045">
    <property type="protein sequence ID" value="OGM61171.1"/>
    <property type="molecule type" value="Genomic_DNA"/>
</dbReference>
<evidence type="ECO:0000313" key="1">
    <source>
        <dbReference type="EMBL" id="OGM61171.1"/>
    </source>
</evidence>
<sequence>MSEVIEKLETLKSSGGKPVSKMTLQRAIELGEYDPEFLSTFPEWHTLSPHVQLQFIRNGLDNRERQLVVQWSEINNVLDFRLKPQMREALRNIERQLDKVHSDRERLYLEYSKK</sequence>
<accession>A0A1F8BAW2</accession>
<comment type="caution">
    <text evidence="1">The sequence shown here is derived from an EMBL/GenBank/DDBJ whole genome shotgun (WGS) entry which is preliminary data.</text>
</comment>
<reference evidence="1 2" key="1">
    <citation type="journal article" date="2016" name="Nat. Commun.">
        <title>Thousands of microbial genomes shed light on interconnected biogeochemical processes in an aquifer system.</title>
        <authorList>
            <person name="Anantharaman K."/>
            <person name="Brown C.T."/>
            <person name="Hug L.A."/>
            <person name="Sharon I."/>
            <person name="Castelle C.J."/>
            <person name="Probst A.J."/>
            <person name="Thomas B.C."/>
            <person name="Singh A."/>
            <person name="Wilkins M.J."/>
            <person name="Karaoz U."/>
            <person name="Brodie E.L."/>
            <person name="Williams K.H."/>
            <person name="Hubbard S.S."/>
            <person name="Banfield J.F."/>
        </authorList>
    </citation>
    <scope>NUCLEOTIDE SEQUENCE [LARGE SCALE GENOMIC DNA]</scope>
</reference>
<proteinExistence type="predicted"/>
<organism evidence="1 2">
    <name type="scientific">Candidatus Woesebacteria bacterium RIFCSPLOWO2_01_FULL_39_21</name>
    <dbReference type="NCBI Taxonomy" id="1802519"/>
    <lineage>
        <taxon>Bacteria</taxon>
        <taxon>Candidatus Woeseibacteriota</taxon>
    </lineage>
</organism>
<name>A0A1F8BAW2_9BACT</name>
<protein>
    <submittedName>
        <fullName evidence="1">Uncharacterized protein</fullName>
    </submittedName>
</protein>
<dbReference type="Proteomes" id="UP000177082">
    <property type="component" value="Unassembled WGS sequence"/>
</dbReference>
<dbReference type="AlphaFoldDB" id="A0A1F8BAW2"/>
<gene>
    <name evidence="1" type="ORF">A2961_00435</name>
</gene>
<evidence type="ECO:0000313" key="2">
    <source>
        <dbReference type="Proteomes" id="UP000177082"/>
    </source>
</evidence>